<gene>
    <name evidence="2" type="ORF">PAC_00110</name>
</gene>
<name>A0A1L7WBS5_9HELO</name>
<feature type="region of interest" description="Disordered" evidence="1">
    <location>
        <begin position="1"/>
        <end position="50"/>
    </location>
</feature>
<evidence type="ECO:0000313" key="3">
    <source>
        <dbReference type="Proteomes" id="UP000184330"/>
    </source>
</evidence>
<organism evidence="2 3">
    <name type="scientific">Phialocephala subalpina</name>
    <dbReference type="NCBI Taxonomy" id="576137"/>
    <lineage>
        <taxon>Eukaryota</taxon>
        <taxon>Fungi</taxon>
        <taxon>Dikarya</taxon>
        <taxon>Ascomycota</taxon>
        <taxon>Pezizomycotina</taxon>
        <taxon>Leotiomycetes</taxon>
        <taxon>Helotiales</taxon>
        <taxon>Mollisiaceae</taxon>
        <taxon>Phialocephala</taxon>
        <taxon>Phialocephala fortinii species complex</taxon>
    </lineage>
</organism>
<feature type="compositionally biased region" description="Polar residues" evidence="1">
    <location>
        <begin position="13"/>
        <end position="22"/>
    </location>
</feature>
<sequence length="330" mass="37759">MVPSLKRQRKESQTVANSQVLRSRTREQENPSRGAVSQQGLQQPSPSPDLAIIPPSMREDWQERQLPAMDEDAPFIEKMGTEFVTIFGSSKFSRPCIKFSAHKNLVCKASRVLKERLEFQATLPAADIRHELYFNDLEGGHWSANAQDFVNLLYRERKAIIDRVRTYEECFHLYRFADTFEVDGLRDIAIDVLQDRLKNDNQTLTSLVDLKRVFAYTEKSPKNKLYRFYTALMAYDRLTTRSKDVEEITKQMEFNRDLNTGIPISSRTGLFSERANTKKNLLVVALAPILEIASKKAMILAASQYATSTSTDRGKGVLRGPIMDLVHEPY</sequence>
<evidence type="ECO:0008006" key="4">
    <source>
        <dbReference type="Google" id="ProtNLM"/>
    </source>
</evidence>
<reference evidence="2 3" key="1">
    <citation type="submission" date="2016-03" db="EMBL/GenBank/DDBJ databases">
        <authorList>
            <person name="Ploux O."/>
        </authorList>
    </citation>
    <scope>NUCLEOTIDE SEQUENCE [LARGE SCALE GENOMIC DNA]</scope>
    <source>
        <strain evidence="2 3">UAMH 11012</strain>
    </source>
</reference>
<dbReference type="EMBL" id="FJOG01000001">
    <property type="protein sequence ID" value="CZR50238.1"/>
    <property type="molecule type" value="Genomic_DNA"/>
</dbReference>
<dbReference type="OrthoDB" id="10499325at2759"/>
<accession>A0A1L7WBS5</accession>
<protein>
    <recommendedName>
        <fullName evidence="4">BTB domain-containing protein</fullName>
    </recommendedName>
</protein>
<dbReference type="Proteomes" id="UP000184330">
    <property type="component" value="Unassembled WGS sequence"/>
</dbReference>
<keyword evidence="3" id="KW-1185">Reference proteome</keyword>
<evidence type="ECO:0000313" key="2">
    <source>
        <dbReference type="EMBL" id="CZR50238.1"/>
    </source>
</evidence>
<proteinExistence type="predicted"/>
<dbReference type="AlphaFoldDB" id="A0A1L7WBS5"/>
<evidence type="ECO:0000256" key="1">
    <source>
        <dbReference type="SAM" id="MobiDB-lite"/>
    </source>
</evidence>